<name>A0A9Q1G1X8_SYNKA</name>
<organism evidence="1 2">
    <name type="scientific">Synaphobranchus kaupii</name>
    <name type="common">Kaup's arrowtooth eel</name>
    <dbReference type="NCBI Taxonomy" id="118154"/>
    <lineage>
        <taxon>Eukaryota</taxon>
        <taxon>Metazoa</taxon>
        <taxon>Chordata</taxon>
        <taxon>Craniata</taxon>
        <taxon>Vertebrata</taxon>
        <taxon>Euteleostomi</taxon>
        <taxon>Actinopterygii</taxon>
        <taxon>Neopterygii</taxon>
        <taxon>Teleostei</taxon>
        <taxon>Anguilliformes</taxon>
        <taxon>Synaphobranchidae</taxon>
        <taxon>Synaphobranchus</taxon>
    </lineage>
</organism>
<proteinExistence type="predicted"/>
<evidence type="ECO:0000313" key="2">
    <source>
        <dbReference type="Proteomes" id="UP001152622"/>
    </source>
</evidence>
<sequence length="76" mass="8018">MGSTAPSHHFRREALGLIPARSAWGCYLSGLTCRGVFSTKGRRAPPGASNCQSILGPDASVLFSRGVNYRALHSSA</sequence>
<gene>
    <name evidence="1" type="ORF">SKAU_G00040140</name>
</gene>
<reference evidence="1" key="1">
    <citation type="journal article" date="2023" name="Science">
        <title>Genome structures resolve the early diversification of teleost fishes.</title>
        <authorList>
            <person name="Parey E."/>
            <person name="Louis A."/>
            <person name="Montfort J."/>
            <person name="Bouchez O."/>
            <person name="Roques C."/>
            <person name="Iampietro C."/>
            <person name="Lluch J."/>
            <person name="Castinel A."/>
            <person name="Donnadieu C."/>
            <person name="Desvignes T."/>
            <person name="Floi Bucao C."/>
            <person name="Jouanno E."/>
            <person name="Wen M."/>
            <person name="Mejri S."/>
            <person name="Dirks R."/>
            <person name="Jansen H."/>
            <person name="Henkel C."/>
            <person name="Chen W.J."/>
            <person name="Zahm M."/>
            <person name="Cabau C."/>
            <person name="Klopp C."/>
            <person name="Thompson A.W."/>
            <person name="Robinson-Rechavi M."/>
            <person name="Braasch I."/>
            <person name="Lecointre G."/>
            <person name="Bobe J."/>
            <person name="Postlethwait J.H."/>
            <person name="Berthelot C."/>
            <person name="Roest Crollius H."/>
            <person name="Guiguen Y."/>
        </authorList>
    </citation>
    <scope>NUCLEOTIDE SEQUENCE</scope>
    <source>
        <strain evidence="1">WJC10195</strain>
    </source>
</reference>
<protein>
    <submittedName>
        <fullName evidence="1">Uncharacterized protein</fullName>
    </submittedName>
</protein>
<evidence type="ECO:0000313" key="1">
    <source>
        <dbReference type="EMBL" id="KAJ8373434.1"/>
    </source>
</evidence>
<dbReference type="AlphaFoldDB" id="A0A9Q1G1X8"/>
<dbReference type="EMBL" id="JAINUF010000002">
    <property type="protein sequence ID" value="KAJ8373434.1"/>
    <property type="molecule type" value="Genomic_DNA"/>
</dbReference>
<comment type="caution">
    <text evidence="1">The sequence shown here is derived from an EMBL/GenBank/DDBJ whole genome shotgun (WGS) entry which is preliminary data.</text>
</comment>
<keyword evidence="2" id="KW-1185">Reference proteome</keyword>
<dbReference type="Proteomes" id="UP001152622">
    <property type="component" value="Chromosome 2"/>
</dbReference>
<accession>A0A9Q1G1X8</accession>